<reference evidence="1" key="2">
    <citation type="journal article" date="2015" name="Fish Shellfish Immunol.">
        <title>Early steps in the European eel (Anguilla anguilla)-Vibrio vulnificus interaction in the gills: Role of the RtxA13 toxin.</title>
        <authorList>
            <person name="Callol A."/>
            <person name="Pajuelo D."/>
            <person name="Ebbesson L."/>
            <person name="Teles M."/>
            <person name="MacKenzie S."/>
            <person name="Amaro C."/>
        </authorList>
    </citation>
    <scope>NUCLEOTIDE SEQUENCE</scope>
</reference>
<accession>A0A0E9T2M2</accession>
<organism evidence="1">
    <name type="scientific">Anguilla anguilla</name>
    <name type="common">European freshwater eel</name>
    <name type="synonym">Muraena anguilla</name>
    <dbReference type="NCBI Taxonomy" id="7936"/>
    <lineage>
        <taxon>Eukaryota</taxon>
        <taxon>Metazoa</taxon>
        <taxon>Chordata</taxon>
        <taxon>Craniata</taxon>
        <taxon>Vertebrata</taxon>
        <taxon>Euteleostomi</taxon>
        <taxon>Actinopterygii</taxon>
        <taxon>Neopterygii</taxon>
        <taxon>Teleostei</taxon>
        <taxon>Anguilliformes</taxon>
        <taxon>Anguillidae</taxon>
        <taxon>Anguilla</taxon>
    </lineage>
</organism>
<proteinExistence type="predicted"/>
<dbReference type="EMBL" id="GBXM01061649">
    <property type="protein sequence ID" value="JAH46928.1"/>
    <property type="molecule type" value="Transcribed_RNA"/>
</dbReference>
<evidence type="ECO:0000313" key="1">
    <source>
        <dbReference type="EMBL" id="JAH46928.1"/>
    </source>
</evidence>
<reference evidence="1" key="1">
    <citation type="submission" date="2014-11" db="EMBL/GenBank/DDBJ databases">
        <authorList>
            <person name="Amaro Gonzalez C."/>
        </authorList>
    </citation>
    <scope>NUCLEOTIDE SEQUENCE</scope>
</reference>
<sequence length="64" mass="7575">MLKKHGHSKNIIRLPCVLIIQITWHIHIKAVDLVDEIVKYFYPVLTVRIRSYEINGSYIWSKPS</sequence>
<protein>
    <submittedName>
        <fullName evidence="1">Uncharacterized protein</fullName>
    </submittedName>
</protein>
<name>A0A0E9T2M2_ANGAN</name>
<dbReference type="AlphaFoldDB" id="A0A0E9T2M2"/>